<name>A0A7C3MIC7_DICTH</name>
<evidence type="ECO:0000313" key="1">
    <source>
        <dbReference type="EMBL" id="HFX13848.1"/>
    </source>
</evidence>
<sequence>MDFLYFKKLYQNERLYGFKAKNKEEWLNWRKNFRLKLIELLGGFPEKCDTNLRVLDTKDFEDYKRELIIFNSAEDIEVYAYLLTPKKVELPAPAVIAVPGHGIGMNDAVGLDENGNEREIPSGYMKDFGISLVKQGFITFVIEQLGFGYRKIVKNEKISSCRELFFWALMLGKTVIGLRVWDIIRSIDLLQGFPEVKKDSIGIYGISGGGTSSLFASSLDDRIKATVISGYLNTFRDSVLSISHCECNYIYGILKYAEMYDIAGLIAPRFLFIEHGIKDPIFPIEATKFAFSKIKKVYDFLNVSDNLNYEFFDGGHEIWGNKSFQWLKNVLV</sequence>
<dbReference type="InterPro" id="IPR029058">
    <property type="entry name" value="AB_hydrolase_fold"/>
</dbReference>
<dbReference type="SUPFAM" id="SSF53474">
    <property type="entry name" value="alpha/beta-Hydrolases"/>
    <property type="match status" value="1"/>
</dbReference>
<dbReference type="EMBL" id="DTIN01000025">
    <property type="protein sequence ID" value="HFX13848.1"/>
    <property type="molecule type" value="Genomic_DNA"/>
</dbReference>
<comment type="caution">
    <text evidence="1">The sequence shown here is derived from an EMBL/GenBank/DDBJ whole genome shotgun (WGS) entry which is preliminary data.</text>
</comment>
<dbReference type="InterPro" id="IPR025890">
    <property type="entry name" value="Abhydrolase_bac"/>
</dbReference>
<proteinExistence type="predicted"/>
<dbReference type="Pfam" id="PF12715">
    <property type="entry name" value="Abhydrolase_7"/>
    <property type="match status" value="1"/>
</dbReference>
<dbReference type="PANTHER" id="PTHR47381">
    <property type="entry name" value="ALPHA/BETA-HYDROLASES SUPERFAMILY PROTEIN"/>
    <property type="match status" value="1"/>
</dbReference>
<organism evidence="1">
    <name type="scientific">Dictyoglomus thermophilum</name>
    <dbReference type="NCBI Taxonomy" id="14"/>
    <lineage>
        <taxon>Bacteria</taxon>
        <taxon>Pseudomonadati</taxon>
        <taxon>Dictyoglomota</taxon>
        <taxon>Dictyoglomia</taxon>
        <taxon>Dictyoglomales</taxon>
        <taxon>Dictyoglomaceae</taxon>
        <taxon>Dictyoglomus</taxon>
    </lineage>
</organism>
<accession>A0A7C3MIC7</accession>
<reference evidence="1" key="1">
    <citation type="journal article" date="2020" name="mSystems">
        <title>Genome- and Community-Level Interaction Insights into Carbon Utilization and Element Cycling Functions of Hydrothermarchaeota in Hydrothermal Sediment.</title>
        <authorList>
            <person name="Zhou Z."/>
            <person name="Liu Y."/>
            <person name="Xu W."/>
            <person name="Pan J."/>
            <person name="Luo Z.H."/>
            <person name="Li M."/>
        </authorList>
    </citation>
    <scope>NUCLEOTIDE SEQUENCE [LARGE SCALE GENOMIC DNA]</scope>
    <source>
        <strain evidence="1">SpSt-81</strain>
    </source>
</reference>
<gene>
    <name evidence="1" type="ORF">ENW00_06835</name>
</gene>
<protein>
    <recommendedName>
        <fullName evidence="2">Acetylxylan esterase</fullName>
    </recommendedName>
</protein>
<dbReference type="PANTHER" id="PTHR47381:SF3">
    <property type="entry name" value="ALPHA_BETA-HYDROLASES SUPERFAMILY PROTEIN"/>
    <property type="match status" value="1"/>
</dbReference>
<dbReference type="AlphaFoldDB" id="A0A7C3MIC7"/>
<dbReference type="Gene3D" id="3.40.50.1820">
    <property type="entry name" value="alpha/beta hydrolase"/>
    <property type="match status" value="1"/>
</dbReference>
<evidence type="ECO:0008006" key="2">
    <source>
        <dbReference type="Google" id="ProtNLM"/>
    </source>
</evidence>